<keyword evidence="3" id="KW-1185">Reference proteome</keyword>
<dbReference type="EMBL" id="CP042914">
    <property type="protein sequence ID" value="QEG41465.1"/>
    <property type="molecule type" value="Genomic_DNA"/>
</dbReference>
<dbReference type="PROSITE" id="PS51257">
    <property type="entry name" value="PROKAR_LIPOPROTEIN"/>
    <property type="match status" value="1"/>
</dbReference>
<dbReference type="OrthoDB" id="10015826at2"/>
<protein>
    <submittedName>
        <fullName evidence="2">Uncharacterized protein</fullName>
    </submittedName>
</protein>
<dbReference type="Proteomes" id="UP000325286">
    <property type="component" value="Chromosome"/>
</dbReference>
<dbReference type="KEGG" id="rul:UC8_34870"/>
<keyword evidence="1" id="KW-0732">Signal</keyword>
<evidence type="ECO:0000313" key="3">
    <source>
        <dbReference type="Proteomes" id="UP000325286"/>
    </source>
</evidence>
<accession>A0A5B9QVR6</accession>
<reference evidence="2 3" key="1">
    <citation type="submission" date="2019-08" db="EMBL/GenBank/DDBJ databases">
        <title>Deep-cultivation of Planctomycetes and their phenomic and genomic characterization uncovers novel biology.</title>
        <authorList>
            <person name="Wiegand S."/>
            <person name="Jogler M."/>
            <person name="Boedeker C."/>
            <person name="Pinto D."/>
            <person name="Vollmers J."/>
            <person name="Rivas-Marin E."/>
            <person name="Kohn T."/>
            <person name="Peeters S.H."/>
            <person name="Heuer A."/>
            <person name="Rast P."/>
            <person name="Oberbeckmann S."/>
            <person name="Bunk B."/>
            <person name="Jeske O."/>
            <person name="Meyerdierks A."/>
            <person name="Storesund J.E."/>
            <person name="Kallscheuer N."/>
            <person name="Luecker S."/>
            <person name="Lage O.M."/>
            <person name="Pohl T."/>
            <person name="Merkel B.J."/>
            <person name="Hornburger P."/>
            <person name="Mueller R.-W."/>
            <person name="Bruemmer F."/>
            <person name="Labrenz M."/>
            <person name="Spormann A.M."/>
            <person name="Op den Camp H."/>
            <person name="Overmann J."/>
            <person name="Amann R."/>
            <person name="Jetten M.S.M."/>
            <person name="Mascher T."/>
            <person name="Medema M.H."/>
            <person name="Devos D.P."/>
            <person name="Kaster A.-K."/>
            <person name="Ovreas L."/>
            <person name="Rohde M."/>
            <person name="Galperin M.Y."/>
            <person name="Jogler C."/>
        </authorList>
    </citation>
    <scope>NUCLEOTIDE SEQUENCE [LARGE SCALE GENOMIC DNA]</scope>
    <source>
        <strain evidence="2 3">UC8</strain>
    </source>
</reference>
<evidence type="ECO:0000313" key="2">
    <source>
        <dbReference type="EMBL" id="QEG41465.1"/>
    </source>
</evidence>
<proteinExistence type="predicted"/>
<sequence precursor="true">MPKCEFANNWFVVAILVACVLVTGQVSAADVHAILELASKTYATFDSVKYRADYRCRVVGQPSKSVTRIRLHRHFDLLDIKSLSFHDEKDETSVRFNRTTFGRRFGVSYQTSGHLNEVEGLVPKTGFVSENDRELKRLSLVSFMVQYGGWLDGYLGTSQHRLSEIVAKSNPRIVKEEVVDGLRLIEVEATTRYGRISIWVSPDEGCLIRRGIVRKSGNDTMLLNIRFDSPENPMSPLENPLTSWVGEFSVDSVSERDGGWIADSGTATISQVHADGEKFARACKVVRKEVNVKPEFAEYLFESDLPAGTLVVFTDQLNSEVTYTWDGIQPILSIPVQP</sequence>
<feature type="signal peptide" evidence="1">
    <location>
        <begin position="1"/>
        <end position="28"/>
    </location>
</feature>
<gene>
    <name evidence="2" type="ORF">UC8_34870</name>
</gene>
<organism evidence="2 3">
    <name type="scientific">Roseimaritima ulvae</name>
    <dbReference type="NCBI Taxonomy" id="980254"/>
    <lineage>
        <taxon>Bacteria</taxon>
        <taxon>Pseudomonadati</taxon>
        <taxon>Planctomycetota</taxon>
        <taxon>Planctomycetia</taxon>
        <taxon>Pirellulales</taxon>
        <taxon>Pirellulaceae</taxon>
        <taxon>Roseimaritima</taxon>
    </lineage>
</organism>
<dbReference type="AlphaFoldDB" id="A0A5B9QVR6"/>
<name>A0A5B9QVR6_9BACT</name>
<evidence type="ECO:0000256" key="1">
    <source>
        <dbReference type="SAM" id="SignalP"/>
    </source>
</evidence>
<dbReference type="RefSeq" id="WP_068142241.1">
    <property type="nucleotide sequence ID" value="NZ_CP042914.1"/>
</dbReference>
<feature type="chain" id="PRO_5022826217" evidence="1">
    <location>
        <begin position="29"/>
        <end position="338"/>
    </location>
</feature>